<dbReference type="GO" id="GO:0071949">
    <property type="term" value="F:FAD binding"/>
    <property type="evidence" value="ECO:0007669"/>
    <property type="project" value="InterPro"/>
</dbReference>
<evidence type="ECO:0000256" key="5">
    <source>
        <dbReference type="SAM" id="MobiDB-lite"/>
    </source>
</evidence>
<evidence type="ECO:0000256" key="2">
    <source>
        <dbReference type="ARBA" id="ARBA00022630"/>
    </source>
</evidence>
<protein>
    <recommendedName>
        <fullName evidence="7">FAD-binding PCMH-type domain-containing protein</fullName>
    </recommendedName>
</protein>
<organism evidence="8 9">
    <name type="scientific">Amanita thiersii Skay4041</name>
    <dbReference type="NCBI Taxonomy" id="703135"/>
    <lineage>
        <taxon>Eukaryota</taxon>
        <taxon>Fungi</taxon>
        <taxon>Dikarya</taxon>
        <taxon>Basidiomycota</taxon>
        <taxon>Agaricomycotina</taxon>
        <taxon>Agaricomycetes</taxon>
        <taxon>Agaricomycetidae</taxon>
        <taxon>Agaricales</taxon>
        <taxon>Pluteineae</taxon>
        <taxon>Amanitaceae</taxon>
        <taxon>Amanita</taxon>
    </lineage>
</organism>
<sequence length="531" mass="58015">MLIRSPFLPLLLLLLLRTTSCLAGGGGDKSRGGFALGARQDDNDDDAGSPPPDTTDGGGALAACRNLRTQLGSTIVQTSSTSPSSEWTQTLTAPWNLANVGIAPTCIVFPYDHTHVSAAMREIFKRKARYAVQAGSHTAMKNWNVVKDGVLIMFSHMKNASYNTATETVTLQPGLLWEDAILATEKYGIAPVGGRVRDVGTGLLLGGGISFLSPEHGFASDNYKSLDVVLPNGDFVTATVDNRYSDLFWALKACANRCGIVTRYELYVAKTGTREEKRYFGGTVRYPASSSVAIIKAIAEFNKKEDPKAIILTLFNHNTNPDGSTDEFTDIYMFYQGPSLPPSIYCTLLSIPSTTKSLRPLSYYDIVTSIPKYPAGSIQFFGGGAHYRESPPTSLLQTHANWRNFTKMVYKDVLQSYLAYTPLLGPMIEAGRRRGGNPIDAPKTKEGFVTVNFGLTLPLGVGKVKKEVESARQLLFKQSPPSPGLPIYIGEIDAKQNAYATYGQYERLKKVYKKYDPTRFIVNHLDGPIGL</sequence>
<name>A0A2A9NEQ0_9AGAR</name>
<feature type="region of interest" description="Disordered" evidence="5">
    <location>
        <begin position="33"/>
        <end position="59"/>
    </location>
</feature>
<dbReference type="InterPro" id="IPR036318">
    <property type="entry name" value="FAD-bd_PCMH-like_sf"/>
</dbReference>
<dbReference type="InterPro" id="IPR016166">
    <property type="entry name" value="FAD-bd_PCMH"/>
</dbReference>
<dbReference type="Proteomes" id="UP000242287">
    <property type="component" value="Unassembled WGS sequence"/>
</dbReference>
<dbReference type="AlphaFoldDB" id="A0A2A9NEQ0"/>
<dbReference type="InterPro" id="IPR050416">
    <property type="entry name" value="FAD-linked_Oxidoreductase"/>
</dbReference>
<accession>A0A2A9NEQ0</accession>
<feature type="domain" description="FAD-binding PCMH-type" evidence="7">
    <location>
        <begin position="100"/>
        <end position="271"/>
    </location>
</feature>
<evidence type="ECO:0000313" key="8">
    <source>
        <dbReference type="EMBL" id="PFH46741.1"/>
    </source>
</evidence>
<reference evidence="8 9" key="1">
    <citation type="submission" date="2014-02" db="EMBL/GenBank/DDBJ databases">
        <title>Transposable element dynamics among asymbiotic and ectomycorrhizal Amanita fungi.</title>
        <authorList>
            <consortium name="DOE Joint Genome Institute"/>
            <person name="Hess J."/>
            <person name="Skrede I."/>
            <person name="Wolfe B."/>
            <person name="LaButti K."/>
            <person name="Ohm R.A."/>
            <person name="Grigoriev I.V."/>
            <person name="Pringle A."/>
        </authorList>
    </citation>
    <scope>NUCLEOTIDE SEQUENCE [LARGE SCALE GENOMIC DNA]</scope>
    <source>
        <strain evidence="8 9">SKay4041</strain>
    </source>
</reference>
<evidence type="ECO:0000256" key="1">
    <source>
        <dbReference type="ARBA" id="ARBA00005466"/>
    </source>
</evidence>
<feature type="signal peptide" evidence="6">
    <location>
        <begin position="1"/>
        <end position="23"/>
    </location>
</feature>
<dbReference type="InterPro" id="IPR016169">
    <property type="entry name" value="FAD-bd_PCMH_sub2"/>
</dbReference>
<feature type="chain" id="PRO_5011998719" description="FAD-binding PCMH-type domain-containing protein" evidence="6">
    <location>
        <begin position="24"/>
        <end position="531"/>
    </location>
</feature>
<dbReference type="PANTHER" id="PTHR42973">
    <property type="entry name" value="BINDING OXIDOREDUCTASE, PUTATIVE (AFU_ORTHOLOGUE AFUA_1G17690)-RELATED"/>
    <property type="match status" value="1"/>
</dbReference>
<evidence type="ECO:0000256" key="6">
    <source>
        <dbReference type="SAM" id="SignalP"/>
    </source>
</evidence>
<proteinExistence type="inferred from homology"/>
<keyword evidence="4" id="KW-0560">Oxidoreductase</keyword>
<evidence type="ECO:0000256" key="3">
    <source>
        <dbReference type="ARBA" id="ARBA00022827"/>
    </source>
</evidence>
<dbReference type="PANTHER" id="PTHR42973:SF13">
    <property type="entry name" value="FAD-BINDING PCMH-TYPE DOMAIN-CONTAINING PROTEIN"/>
    <property type="match status" value="1"/>
</dbReference>
<evidence type="ECO:0000313" key="9">
    <source>
        <dbReference type="Proteomes" id="UP000242287"/>
    </source>
</evidence>
<keyword evidence="2" id="KW-0285">Flavoprotein</keyword>
<keyword evidence="3" id="KW-0274">FAD</keyword>
<keyword evidence="9" id="KW-1185">Reference proteome</keyword>
<dbReference type="PROSITE" id="PS51387">
    <property type="entry name" value="FAD_PCMH"/>
    <property type="match status" value="1"/>
</dbReference>
<keyword evidence="6" id="KW-0732">Signal</keyword>
<dbReference type="InterPro" id="IPR006094">
    <property type="entry name" value="Oxid_FAD_bind_N"/>
</dbReference>
<dbReference type="EMBL" id="KZ302162">
    <property type="protein sequence ID" value="PFH46741.1"/>
    <property type="molecule type" value="Genomic_DNA"/>
</dbReference>
<gene>
    <name evidence="8" type="ORF">AMATHDRAFT_69208</name>
</gene>
<dbReference type="STRING" id="703135.A0A2A9NEQ0"/>
<dbReference type="SUPFAM" id="SSF56176">
    <property type="entry name" value="FAD-binding/transporter-associated domain-like"/>
    <property type="match status" value="1"/>
</dbReference>
<evidence type="ECO:0000256" key="4">
    <source>
        <dbReference type="ARBA" id="ARBA00023002"/>
    </source>
</evidence>
<dbReference type="OrthoDB" id="2151789at2759"/>
<comment type="similarity">
    <text evidence="1">Belongs to the oxygen-dependent FAD-linked oxidoreductase family.</text>
</comment>
<dbReference type="GO" id="GO:0016491">
    <property type="term" value="F:oxidoreductase activity"/>
    <property type="evidence" value="ECO:0007669"/>
    <property type="project" value="UniProtKB-KW"/>
</dbReference>
<evidence type="ECO:0000259" key="7">
    <source>
        <dbReference type="PROSITE" id="PS51387"/>
    </source>
</evidence>
<dbReference type="Pfam" id="PF01565">
    <property type="entry name" value="FAD_binding_4"/>
    <property type="match status" value="1"/>
</dbReference>
<dbReference type="Gene3D" id="3.30.465.10">
    <property type="match status" value="1"/>
</dbReference>